<sequence length="650" mass="74363">MLGEASERRFACNLCYGPPKDHGFFYDMRLPGGTAVQQSDWAAIEVLVGKISKGKHPFERLEMSKDDLRKMFKDNPYKLHYIDNIPEATATVYRDGPFIDLCRGPHIQHTGRVEAFAVTLNAAAYWLSDKENDSLQRIWGISFPEKKQLAEYRKWKEEAALRDHRKVGQDQELFFFHELSPGSAMWLPHGTRIFNNVVTLIKDEYWKRGYQEVVSPNMYNSKLWKQSGHWDHYQDNMFTFNVEKEQFALKPMNCPGHCLMFGNRIRSYRELPLRLADFGVLHRNEASGALSGLTRVRRLQQDGAHIFCREDQIGAEIEGILDLIRTVYSLLGLTFKMRLSTRPDKYMGQLETWDLAEKHLVEALDRFAVSPGGEPWEMNEGDGAFYGPKIDIAISDCLGREWQCATIQLDFQGPQNFGLEYMASEESEAKRSEDISGEAVPQTTPVDDDGTTSTRKIKPLTTGCKRPVMIHRAVVGSVERFTGILMEHFAGKWPFWLSPRQILIVPVGVKYNSYAKEVEAIFHDQHMHVDVDVSGNTLKDKIRTGQLAKYNFIFVVCDEEMKNRTVNVRNRDDTTTQNRGDTVRIEEAIQKLAILQNSQTNSNPFVPLLPAEKRDMLKARRAALEAEEKALIAKKRDLEAEEEAIDSLDG</sequence>
<feature type="coiled-coil region" evidence="10">
    <location>
        <begin position="614"/>
        <end position="644"/>
    </location>
</feature>
<evidence type="ECO:0000256" key="3">
    <source>
        <dbReference type="ARBA" id="ARBA00022598"/>
    </source>
</evidence>
<evidence type="ECO:0000256" key="5">
    <source>
        <dbReference type="ARBA" id="ARBA00022840"/>
    </source>
</evidence>
<dbReference type="HAMAP" id="MF_00184">
    <property type="entry name" value="Thr_tRNA_synth"/>
    <property type="match status" value="1"/>
</dbReference>
<keyword evidence="6" id="KW-0648">Protein biosynthesis</keyword>
<evidence type="ECO:0000256" key="7">
    <source>
        <dbReference type="ARBA" id="ARBA00023146"/>
    </source>
</evidence>
<dbReference type="CDD" id="cd00860">
    <property type="entry name" value="ThrRS_anticodon"/>
    <property type="match status" value="1"/>
</dbReference>
<keyword evidence="4" id="KW-0547">Nucleotide-binding</keyword>
<dbReference type="InterPro" id="IPR036621">
    <property type="entry name" value="Anticodon-bd_dom_sf"/>
</dbReference>
<comment type="caution">
    <text evidence="13">The sequence shown here is derived from an EMBL/GenBank/DDBJ whole genome shotgun (WGS) entry which is preliminary data.</text>
</comment>
<dbReference type="InterPro" id="IPR045864">
    <property type="entry name" value="aa-tRNA-synth_II/BPL/LPL"/>
</dbReference>
<protein>
    <recommendedName>
        <fullName evidence="2">threonine--tRNA ligase</fullName>
        <ecNumber evidence="2">6.1.1.3</ecNumber>
    </recommendedName>
    <alternativeName>
        <fullName evidence="8">Threonyl-tRNA synthetase</fullName>
    </alternativeName>
</protein>
<dbReference type="InterPro" id="IPR033728">
    <property type="entry name" value="ThrRS_core"/>
</dbReference>
<dbReference type="SMART" id="SM00863">
    <property type="entry name" value="tRNA_SAD"/>
    <property type="match status" value="1"/>
</dbReference>
<accession>A0ABR4P7I3</accession>
<gene>
    <name evidence="13" type="ORF">PVAG01_09439</name>
</gene>
<organism evidence="13 14">
    <name type="scientific">Phlyctema vagabunda</name>
    <dbReference type="NCBI Taxonomy" id="108571"/>
    <lineage>
        <taxon>Eukaryota</taxon>
        <taxon>Fungi</taxon>
        <taxon>Dikarya</taxon>
        <taxon>Ascomycota</taxon>
        <taxon>Pezizomycotina</taxon>
        <taxon>Leotiomycetes</taxon>
        <taxon>Helotiales</taxon>
        <taxon>Dermateaceae</taxon>
        <taxon>Phlyctema</taxon>
    </lineage>
</organism>
<evidence type="ECO:0000256" key="2">
    <source>
        <dbReference type="ARBA" id="ARBA00013163"/>
    </source>
</evidence>
<feature type="domain" description="Aminoacyl-transfer RNA synthetases class-II family profile" evidence="12">
    <location>
        <begin position="188"/>
        <end position="494"/>
    </location>
</feature>
<evidence type="ECO:0000313" key="14">
    <source>
        <dbReference type="Proteomes" id="UP001629113"/>
    </source>
</evidence>
<keyword evidence="7" id="KW-0030">Aminoacyl-tRNA synthetase</keyword>
<keyword evidence="14" id="KW-1185">Reference proteome</keyword>
<name>A0ABR4P7I3_9HELO</name>
<dbReference type="PANTHER" id="PTHR11451">
    <property type="entry name" value="THREONINE-TRNA LIGASE"/>
    <property type="match status" value="1"/>
</dbReference>
<dbReference type="PRINTS" id="PR01047">
    <property type="entry name" value="TRNASYNTHTHR"/>
</dbReference>
<dbReference type="Gene3D" id="3.40.50.800">
    <property type="entry name" value="Anticodon-binding domain"/>
    <property type="match status" value="1"/>
</dbReference>
<dbReference type="EMBL" id="JBFCZG010000008">
    <property type="protein sequence ID" value="KAL3419217.1"/>
    <property type="molecule type" value="Genomic_DNA"/>
</dbReference>
<dbReference type="CDD" id="cd00771">
    <property type="entry name" value="ThrRS_core"/>
    <property type="match status" value="1"/>
</dbReference>
<keyword evidence="5" id="KW-0067">ATP-binding</keyword>
<dbReference type="Gene3D" id="3.30.980.10">
    <property type="entry name" value="Threonyl-trna Synthetase, Chain A, domain 2"/>
    <property type="match status" value="1"/>
</dbReference>
<comment type="similarity">
    <text evidence="1">Belongs to the class-II aminoacyl-tRNA synthetase family.</text>
</comment>
<keyword evidence="3" id="KW-0436">Ligase</keyword>
<evidence type="ECO:0000256" key="10">
    <source>
        <dbReference type="SAM" id="Coils"/>
    </source>
</evidence>
<dbReference type="SUPFAM" id="SSF52954">
    <property type="entry name" value="Class II aaRS ABD-related"/>
    <property type="match status" value="1"/>
</dbReference>
<dbReference type="InterPro" id="IPR018163">
    <property type="entry name" value="Thr/Ala-tRNA-synth_IIc_edit"/>
</dbReference>
<dbReference type="EC" id="6.1.1.3" evidence="2"/>
<dbReference type="InterPro" id="IPR002320">
    <property type="entry name" value="Thr-tRNA-ligase_IIa"/>
</dbReference>
<dbReference type="Gene3D" id="3.30.930.10">
    <property type="entry name" value="Bira Bifunctional Protein, Domain 2"/>
    <property type="match status" value="1"/>
</dbReference>
<dbReference type="SUPFAM" id="SSF55186">
    <property type="entry name" value="ThrRS/AlaRS common domain"/>
    <property type="match status" value="1"/>
</dbReference>
<dbReference type="PANTHER" id="PTHR11451:SF46">
    <property type="entry name" value="THREONINE--TRNA LIGASE"/>
    <property type="match status" value="1"/>
</dbReference>
<dbReference type="InterPro" id="IPR006195">
    <property type="entry name" value="aa-tRNA-synth_II"/>
</dbReference>
<feature type="region of interest" description="Disordered" evidence="11">
    <location>
        <begin position="428"/>
        <end position="458"/>
    </location>
</feature>
<dbReference type="InterPro" id="IPR012947">
    <property type="entry name" value="tRNA_SAD"/>
</dbReference>
<evidence type="ECO:0000313" key="13">
    <source>
        <dbReference type="EMBL" id="KAL3419217.1"/>
    </source>
</evidence>
<evidence type="ECO:0000256" key="4">
    <source>
        <dbReference type="ARBA" id="ARBA00022741"/>
    </source>
</evidence>
<dbReference type="Pfam" id="PF07973">
    <property type="entry name" value="tRNA_SAD"/>
    <property type="match status" value="1"/>
</dbReference>
<dbReference type="Pfam" id="PF03129">
    <property type="entry name" value="HGTP_anticodon"/>
    <property type="match status" value="1"/>
</dbReference>
<evidence type="ECO:0000256" key="1">
    <source>
        <dbReference type="ARBA" id="ARBA00008226"/>
    </source>
</evidence>
<keyword evidence="10" id="KW-0175">Coiled coil</keyword>
<evidence type="ECO:0000256" key="11">
    <source>
        <dbReference type="SAM" id="MobiDB-lite"/>
    </source>
</evidence>
<dbReference type="SUPFAM" id="SSF55681">
    <property type="entry name" value="Class II aaRS and biotin synthetases"/>
    <property type="match status" value="1"/>
</dbReference>
<dbReference type="Pfam" id="PF00587">
    <property type="entry name" value="tRNA-synt_2b"/>
    <property type="match status" value="1"/>
</dbReference>
<dbReference type="NCBIfam" id="TIGR00418">
    <property type="entry name" value="thrS"/>
    <property type="match status" value="1"/>
</dbReference>
<dbReference type="Proteomes" id="UP001629113">
    <property type="component" value="Unassembled WGS sequence"/>
</dbReference>
<evidence type="ECO:0000259" key="12">
    <source>
        <dbReference type="PROSITE" id="PS50862"/>
    </source>
</evidence>
<reference evidence="13 14" key="1">
    <citation type="submission" date="2024-06" db="EMBL/GenBank/DDBJ databases">
        <title>Complete genome of Phlyctema vagabunda strain 19-DSS-EL-015.</title>
        <authorList>
            <person name="Fiorenzani C."/>
        </authorList>
    </citation>
    <scope>NUCLEOTIDE SEQUENCE [LARGE SCALE GENOMIC DNA]</scope>
    <source>
        <strain evidence="13 14">19-DSS-EL-015</strain>
    </source>
</reference>
<evidence type="ECO:0000256" key="6">
    <source>
        <dbReference type="ARBA" id="ARBA00022917"/>
    </source>
</evidence>
<dbReference type="InterPro" id="IPR004154">
    <property type="entry name" value="Anticodon-bd"/>
</dbReference>
<evidence type="ECO:0000256" key="8">
    <source>
        <dbReference type="ARBA" id="ARBA00031900"/>
    </source>
</evidence>
<dbReference type="InterPro" id="IPR047246">
    <property type="entry name" value="ThrRS_anticodon"/>
</dbReference>
<dbReference type="InterPro" id="IPR002314">
    <property type="entry name" value="aa-tRNA-synt_IIb"/>
</dbReference>
<comment type="catalytic activity">
    <reaction evidence="9">
        <text>tRNA(Thr) + L-threonine + ATP = L-threonyl-tRNA(Thr) + AMP + diphosphate + H(+)</text>
        <dbReference type="Rhea" id="RHEA:24624"/>
        <dbReference type="Rhea" id="RHEA-COMP:9670"/>
        <dbReference type="Rhea" id="RHEA-COMP:9704"/>
        <dbReference type="ChEBI" id="CHEBI:15378"/>
        <dbReference type="ChEBI" id="CHEBI:30616"/>
        <dbReference type="ChEBI" id="CHEBI:33019"/>
        <dbReference type="ChEBI" id="CHEBI:57926"/>
        <dbReference type="ChEBI" id="CHEBI:78442"/>
        <dbReference type="ChEBI" id="CHEBI:78534"/>
        <dbReference type="ChEBI" id="CHEBI:456215"/>
        <dbReference type="EC" id="6.1.1.3"/>
    </reaction>
</comment>
<proteinExistence type="inferred from homology"/>
<evidence type="ECO:0000256" key="9">
    <source>
        <dbReference type="ARBA" id="ARBA00049515"/>
    </source>
</evidence>
<dbReference type="PROSITE" id="PS50862">
    <property type="entry name" value="AA_TRNA_LIGASE_II"/>
    <property type="match status" value="1"/>
</dbReference>